<dbReference type="InterPro" id="IPR000160">
    <property type="entry name" value="GGDEF_dom"/>
</dbReference>
<dbReference type="AlphaFoldDB" id="A0AA41Z2B2"/>
<sequence>MTIGRLTIFSFVGFLFLAGLLHPLQAVLEELHFNALSRPVSGHVLLVDIDAPSIQALGAWPWRRSRYAEILDRLRALGAAEVAFDIDFSSPSDGDQDAAFEQALKRADGLVTLAALKQVVGLDQDGRSVLLETRPLEHFAANGWEGSVGVRPDPDGRIRWFDQGEVFHKRNGFKDQPDVNVEPVASLASILGAGSGRVTDRFLIDYGLDIDGFDHVSIKDLLDGKVSEAEVRNRKVIIGATAVELRDYFTVPRFGLLAGPVLQAIATENLLQHRTLQRSGSWSTLACSFGLLGLLCLAGRRLPFALFLLSCAGVAVGSEAVAIGVQWVWPFVLVTAPIHAGLLGLTGLSVATEIHERRIGLLASRRQADQLRLILDRVVADNFAGIVVVDQSGLIRAASQAAKTMLGDHAQKGPNCRFDVWLPEPLANLIRTTIAQAETEAPAPSIVAQVSCVFSNGRSAILDCVTTLSRTSQTTGTRRSSIKAVAICLTFQDVTDQRAAQAQIAEMARVDALSGLANRYVLFERTDAIISEEQGGVAALTLFDLDRFKTVNDRLGHAAGDQLVRAVANRVRGLLEPGDVAARLGGDEFALVFVRRSREQTIAFIQTLQQILIGVYEIGDYRTQVTTSLGLAFHDGQDSAEWMRCADAALYAAKADGGSCVRLYDAEMRKQRENSKLLEEDLRDAVQRRAFTVVYQRQVDIHQGSIVGVEALVRWMHPARGPISPALFIPAAERTGLIRPLGAWVLRVACQDAMSWPVPIKVSVNLSAVQLAQADLADEILHVLAETGLPPERLDLELTESMLVEDGISIQNTLGRLRAAGIKLSLDDFGTGYSSLSYLKQFAIDKVKIDQSFVRELQRDASSVAIIRAVTQLARELGLRVNAEGVETTEQMMLLQIMGCDEVQGYLHGRPESSAALHQALFEQASGFTRDLKAG</sequence>
<evidence type="ECO:0000256" key="1">
    <source>
        <dbReference type="SAM" id="Coils"/>
    </source>
</evidence>
<dbReference type="RefSeq" id="WP_282589297.1">
    <property type="nucleotide sequence ID" value="NZ_JAMOIM010000075.1"/>
</dbReference>
<dbReference type="SMART" id="SM01080">
    <property type="entry name" value="CHASE2"/>
    <property type="match status" value="1"/>
</dbReference>
<name>A0AA41Z2B2_9HYPH</name>
<dbReference type="SUPFAM" id="SSF141868">
    <property type="entry name" value="EAL domain-like"/>
    <property type="match status" value="1"/>
</dbReference>
<evidence type="ECO:0000259" key="4">
    <source>
        <dbReference type="PROSITE" id="PS50887"/>
    </source>
</evidence>
<evidence type="ECO:0000313" key="6">
    <source>
        <dbReference type="Proteomes" id="UP001165667"/>
    </source>
</evidence>
<proteinExistence type="predicted"/>
<keyword evidence="2" id="KW-0472">Membrane</keyword>
<evidence type="ECO:0000259" key="3">
    <source>
        <dbReference type="PROSITE" id="PS50883"/>
    </source>
</evidence>
<feature type="domain" description="GGDEF" evidence="4">
    <location>
        <begin position="536"/>
        <end position="666"/>
    </location>
</feature>
<dbReference type="SUPFAM" id="SSF55073">
    <property type="entry name" value="Nucleotide cyclase"/>
    <property type="match status" value="1"/>
</dbReference>
<dbReference type="CDD" id="cd01948">
    <property type="entry name" value="EAL"/>
    <property type="match status" value="1"/>
</dbReference>
<dbReference type="InterPro" id="IPR035919">
    <property type="entry name" value="EAL_sf"/>
</dbReference>
<dbReference type="EMBL" id="JAMOIM010000075">
    <property type="protein sequence ID" value="MCW6512921.1"/>
    <property type="molecule type" value="Genomic_DNA"/>
</dbReference>
<dbReference type="Proteomes" id="UP001165667">
    <property type="component" value="Unassembled WGS sequence"/>
</dbReference>
<dbReference type="SMART" id="SM00052">
    <property type="entry name" value="EAL"/>
    <property type="match status" value="1"/>
</dbReference>
<keyword evidence="2" id="KW-1133">Transmembrane helix</keyword>
<keyword evidence="2" id="KW-0812">Transmembrane</keyword>
<feature type="transmembrane region" description="Helical" evidence="2">
    <location>
        <begin position="279"/>
        <end position="297"/>
    </location>
</feature>
<reference evidence="5" key="1">
    <citation type="submission" date="2022-05" db="EMBL/GenBank/DDBJ databases">
        <authorList>
            <person name="Pankratov T."/>
        </authorList>
    </citation>
    <scope>NUCLEOTIDE SEQUENCE</scope>
    <source>
        <strain evidence="5">BP6-180914</strain>
    </source>
</reference>
<dbReference type="InterPro" id="IPR052155">
    <property type="entry name" value="Biofilm_reg_signaling"/>
</dbReference>
<dbReference type="PANTHER" id="PTHR44757">
    <property type="entry name" value="DIGUANYLATE CYCLASE DGCP"/>
    <property type="match status" value="1"/>
</dbReference>
<dbReference type="PROSITE" id="PS50883">
    <property type="entry name" value="EAL"/>
    <property type="match status" value="1"/>
</dbReference>
<evidence type="ECO:0000256" key="2">
    <source>
        <dbReference type="SAM" id="Phobius"/>
    </source>
</evidence>
<dbReference type="SMART" id="SM00267">
    <property type="entry name" value="GGDEF"/>
    <property type="match status" value="1"/>
</dbReference>
<protein>
    <submittedName>
        <fullName evidence="5">EAL domain-containing protein</fullName>
    </submittedName>
</protein>
<evidence type="ECO:0000313" key="5">
    <source>
        <dbReference type="EMBL" id="MCW6512921.1"/>
    </source>
</evidence>
<dbReference type="Pfam" id="PF00990">
    <property type="entry name" value="GGDEF"/>
    <property type="match status" value="1"/>
</dbReference>
<gene>
    <name evidence="5" type="ORF">M8523_34175</name>
</gene>
<comment type="caution">
    <text evidence="5">The sequence shown here is derived from an EMBL/GenBank/DDBJ whole genome shotgun (WGS) entry which is preliminary data.</text>
</comment>
<accession>A0AA41Z2B2</accession>
<dbReference type="Pfam" id="PF05226">
    <property type="entry name" value="CHASE2"/>
    <property type="match status" value="1"/>
</dbReference>
<dbReference type="InterPro" id="IPR001633">
    <property type="entry name" value="EAL_dom"/>
</dbReference>
<dbReference type="Gene3D" id="3.20.20.450">
    <property type="entry name" value="EAL domain"/>
    <property type="match status" value="1"/>
</dbReference>
<dbReference type="Gene3D" id="3.30.70.270">
    <property type="match status" value="1"/>
</dbReference>
<dbReference type="InterPro" id="IPR043128">
    <property type="entry name" value="Rev_trsase/Diguanyl_cyclase"/>
</dbReference>
<dbReference type="CDD" id="cd01949">
    <property type="entry name" value="GGDEF"/>
    <property type="match status" value="1"/>
</dbReference>
<dbReference type="InterPro" id="IPR029787">
    <property type="entry name" value="Nucleotide_cyclase"/>
</dbReference>
<dbReference type="Gene3D" id="3.30.450.20">
    <property type="entry name" value="PAS domain"/>
    <property type="match status" value="1"/>
</dbReference>
<keyword evidence="6" id="KW-1185">Reference proteome</keyword>
<feature type="transmembrane region" description="Helical" evidence="2">
    <location>
        <begin position="304"/>
        <end position="325"/>
    </location>
</feature>
<dbReference type="PANTHER" id="PTHR44757:SF2">
    <property type="entry name" value="BIOFILM ARCHITECTURE MAINTENANCE PROTEIN MBAA"/>
    <property type="match status" value="1"/>
</dbReference>
<dbReference type="PROSITE" id="PS50887">
    <property type="entry name" value="GGDEF"/>
    <property type="match status" value="1"/>
</dbReference>
<organism evidence="5 6">
    <name type="scientific">Lichenifustis flavocetrariae</name>
    <dbReference type="NCBI Taxonomy" id="2949735"/>
    <lineage>
        <taxon>Bacteria</taxon>
        <taxon>Pseudomonadati</taxon>
        <taxon>Pseudomonadota</taxon>
        <taxon>Alphaproteobacteria</taxon>
        <taxon>Hyphomicrobiales</taxon>
        <taxon>Lichenihabitantaceae</taxon>
        <taxon>Lichenifustis</taxon>
    </lineage>
</organism>
<dbReference type="InterPro" id="IPR007890">
    <property type="entry name" value="CHASE2"/>
</dbReference>
<dbReference type="NCBIfam" id="TIGR00254">
    <property type="entry name" value="GGDEF"/>
    <property type="match status" value="1"/>
</dbReference>
<dbReference type="Pfam" id="PF00563">
    <property type="entry name" value="EAL"/>
    <property type="match status" value="1"/>
</dbReference>
<keyword evidence="1" id="KW-0175">Coiled coil</keyword>
<feature type="domain" description="EAL" evidence="3">
    <location>
        <begin position="675"/>
        <end position="925"/>
    </location>
</feature>
<feature type="coiled-coil region" evidence="1">
    <location>
        <begin position="661"/>
        <end position="688"/>
    </location>
</feature>